<dbReference type="EMBL" id="JARKIF010000004">
    <property type="protein sequence ID" value="KAJ7641989.1"/>
    <property type="molecule type" value="Genomic_DNA"/>
</dbReference>
<evidence type="ECO:0000313" key="3">
    <source>
        <dbReference type="Proteomes" id="UP001221142"/>
    </source>
</evidence>
<protein>
    <submittedName>
        <fullName evidence="2">Uncharacterized protein</fullName>
    </submittedName>
</protein>
<gene>
    <name evidence="2" type="ORF">FB45DRAFT_901513</name>
</gene>
<dbReference type="AlphaFoldDB" id="A0AAD7FX60"/>
<keyword evidence="3" id="KW-1185">Reference proteome</keyword>
<feature type="chain" id="PRO_5041917833" evidence="1">
    <location>
        <begin position="19"/>
        <end position="193"/>
    </location>
</feature>
<feature type="non-terminal residue" evidence="2">
    <location>
        <position position="1"/>
    </location>
</feature>
<dbReference type="Proteomes" id="UP001221142">
    <property type="component" value="Unassembled WGS sequence"/>
</dbReference>
<evidence type="ECO:0000313" key="2">
    <source>
        <dbReference type="EMBL" id="KAJ7641989.1"/>
    </source>
</evidence>
<name>A0AAD7FX60_9AGAR</name>
<accession>A0AAD7FX60</accession>
<feature type="signal peptide" evidence="1">
    <location>
        <begin position="1"/>
        <end position="18"/>
    </location>
</feature>
<keyword evidence="1" id="KW-0732">Signal</keyword>
<evidence type="ECO:0000256" key="1">
    <source>
        <dbReference type="SAM" id="SignalP"/>
    </source>
</evidence>
<reference evidence="2" key="1">
    <citation type="submission" date="2023-03" db="EMBL/GenBank/DDBJ databases">
        <title>Massive genome expansion in bonnet fungi (Mycena s.s.) driven by repeated elements and novel gene families across ecological guilds.</title>
        <authorList>
            <consortium name="Lawrence Berkeley National Laboratory"/>
            <person name="Harder C.B."/>
            <person name="Miyauchi S."/>
            <person name="Viragh M."/>
            <person name="Kuo A."/>
            <person name="Thoen E."/>
            <person name="Andreopoulos B."/>
            <person name="Lu D."/>
            <person name="Skrede I."/>
            <person name="Drula E."/>
            <person name="Henrissat B."/>
            <person name="Morin E."/>
            <person name="Kohler A."/>
            <person name="Barry K."/>
            <person name="LaButti K."/>
            <person name="Morin E."/>
            <person name="Salamov A."/>
            <person name="Lipzen A."/>
            <person name="Mereny Z."/>
            <person name="Hegedus B."/>
            <person name="Baldrian P."/>
            <person name="Stursova M."/>
            <person name="Weitz H."/>
            <person name="Taylor A."/>
            <person name="Grigoriev I.V."/>
            <person name="Nagy L.G."/>
            <person name="Martin F."/>
            <person name="Kauserud H."/>
        </authorList>
    </citation>
    <scope>NUCLEOTIDE SEQUENCE</scope>
    <source>
        <strain evidence="2">9284</strain>
    </source>
</reference>
<sequence length="193" mass="21402">MKLSLACLATFLLPGTLAQLNMSQTQNAIGMITTETFQIETALNTLSTNATLSEVLDMAQGLVMNLTTTMDLLQGVTKEIIVSPVPEWQDLIVLAYLAFVEVNTDFFTALSSKHSIFAQFRVTWPIEAVLCKLWPRMDALADALKIMLPRDANSVSYFEEQLNTVVNGTIATYQEWCVPSRRYPGVMPKCATV</sequence>
<proteinExistence type="predicted"/>
<organism evidence="2 3">
    <name type="scientific">Roridomyces roridus</name>
    <dbReference type="NCBI Taxonomy" id="1738132"/>
    <lineage>
        <taxon>Eukaryota</taxon>
        <taxon>Fungi</taxon>
        <taxon>Dikarya</taxon>
        <taxon>Basidiomycota</taxon>
        <taxon>Agaricomycotina</taxon>
        <taxon>Agaricomycetes</taxon>
        <taxon>Agaricomycetidae</taxon>
        <taxon>Agaricales</taxon>
        <taxon>Marasmiineae</taxon>
        <taxon>Mycenaceae</taxon>
        <taxon>Roridomyces</taxon>
    </lineage>
</organism>
<comment type="caution">
    <text evidence="2">The sequence shown here is derived from an EMBL/GenBank/DDBJ whole genome shotgun (WGS) entry which is preliminary data.</text>
</comment>